<keyword evidence="3" id="KW-1185">Reference proteome</keyword>
<reference evidence="2 3" key="1">
    <citation type="submission" date="2019-02" db="EMBL/GenBank/DDBJ databases">
        <title>Deep-cultivation of Planctomycetes and their phenomic and genomic characterization uncovers novel biology.</title>
        <authorList>
            <person name="Wiegand S."/>
            <person name="Jogler M."/>
            <person name="Boedeker C."/>
            <person name="Pinto D."/>
            <person name="Vollmers J."/>
            <person name="Rivas-Marin E."/>
            <person name="Kohn T."/>
            <person name="Peeters S.H."/>
            <person name="Heuer A."/>
            <person name="Rast P."/>
            <person name="Oberbeckmann S."/>
            <person name="Bunk B."/>
            <person name="Jeske O."/>
            <person name="Meyerdierks A."/>
            <person name="Storesund J.E."/>
            <person name="Kallscheuer N."/>
            <person name="Luecker S."/>
            <person name="Lage O.M."/>
            <person name="Pohl T."/>
            <person name="Merkel B.J."/>
            <person name="Hornburger P."/>
            <person name="Mueller R.-W."/>
            <person name="Bruemmer F."/>
            <person name="Labrenz M."/>
            <person name="Spormann A.M."/>
            <person name="Op Den Camp H."/>
            <person name="Overmann J."/>
            <person name="Amann R."/>
            <person name="Jetten M.S.M."/>
            <person name="Mascher T."/>
            <person name="Medema M.H."/>
            <person name="Devos D.P."/>
            <person name="Kaster A.-K."/>
            <person name="Ovreas L."/>
            <person name="Rohde M."/>
            <person name="Galperin M.Y."/>
            <person name="Jogler C."/>
        </authorList>
    </citation>
    <scope>NUCLEOTIDE SEQUENCE [LARGE SCALE GENOMIC DNA]</scope>
    <source>
        <strain evidence="2 3">Pla100</strain>
    </source>
</reference>
<sequence>MNSSDLPGTSLPRTRLSRLCCSADGKHRICTSLSLMLALTTGCHNLPHADQSAPEPTIYSQTRATSNAIRAVEKAQTVAANAFGTRRDINDTPTAETSVNAASPIALTAFDESTLDESLLERATLDDVAAPDPAALDIEPIVLQHPQVLEQAHALEQPVVGFDAMSTGMTLEAIEAIALSNNPTIAELVATTQKAAGFRHQVGLWANPTLGYNATQLADEGTDQHTVFISQTLITADKLALNRSVLNEALRAQLLQLEAQKYRIATDVRITFYEALAAQRRIELIRDFRSVVDKGLDIAEQLKEAEEGSQLEVVQAKVQKNEIELALKQAEIRYQAAWRELAAFAGNPGLAPMPLHGNLPNEEPSLDWSDVAASTTAASPEYQAALARVSQARANLCRQQVQPIPNLDVQLASGYDNGTNSGLINLQIGAPIPVFNKNQGNIAAARAEYMRASREVERIENSIQARLAAVSREYDSSLAAVQQYASDILPNAEEGLNLAELAYQAGETSFVQVLVARRTYFDTNLQYIRSQAQLAQAKAQVDGFVLTGALDSVVDNSGDDSLRGLTLGQQ</sequence>
<evidence type="ECO:0000256" key="1">
    <source>
        <dbReference type="ARBA" id="ARBA00007613"/>
    </source>
</evidence>
<dbReference type="PANTHER" id="PTHR30203">
    <property type="entry name" value="OUTER MEMBRANE CATION EFFLUX PROTEIN"/>
    <property type="match status" value="1"/>
</dbReference>
<evidence type="ECO:0000313" key="3">
    <source>
        <dbReference type="Proteomes" id="UP000316213"/>
    </source>
</evidence>
<dbReference type="AlphaFoldDB" id="A0A5C6A319"/>
<dbReference type="SUPFAM" id="SSF56954">
    <property type="entry name" value="Outer membrane efflux proteins (OEP)"/>
    <property type="match status" value="1"/>
</dbReference>
<dbReference type="Proteomes" id="UP000316213">
    <property type="component" value="Unassembled WGS sequence"/>
</dbReference>
<dbReference type="Gene3D" id="1.20.1600.10">
    <property type="entry name" value="Outer membrane efflux proteins (OEP)"/>
    <property type="match status" value="1"/>
</dbReference>
<gene>
    <name evidence="2" type="primary">czcC_4</name>
    <name evidence="2" type="ORF">Pla100_42450</name>
</gene>
<dbReference type="Pfam" id="PF02321">
    <property type="entry name" value="OEP"/>
    <property type="match status" value="1"/>
</dbReference>
<dbReference type="EMBL" id="SJPM01000009">
    <property type="protein sequence ID" value="TWT93727.1"/>
    <property type="molecule type" value="Genomic_DNA"/>
</dbReference>
<organism evidence="2 3">
    <name type="scientific">Neorhodopirellula pilleata</name>
    <dbReference type="NCBI Taxonomy" id="2714738"/>
    <lineage>
        <taxon>Bacteria</taxon>
        <taxon>Pseudomonadati</taxon>
        <taxon>Planctomycetota</taxon>
        <taxon>Planctomycetia</taxon>
        <taxon>Pirellulales</taxon>
        <taxon>Pirellulaceae</taxon>
        <taxon>Neorhodopirellula</taxon>
    </lineage>
</organism>
<dbReference type="InterPro" id="IPR010131">
    <property type="entry name" value="MdtP/NodT-like"/>
</dbReference>
<protein>
    <submittedName>
        <fullName evidence="2">Cobalt-zinc-cadmium resistance protein CzcC</fullName>
    </submittedName>
</protein>
<proteinExistence type="inferred from homology"/>
<comment type="similarity">
    <text evidence="1">Belongs to the outer membrane factor (OMF) (TC 1.B.17) family.</text>
</comment>
<dbReference type="InterPro" id="IPR003423">
    <property type="entry name" value="OMP_efflux"/>
</dbReference>
<comment type="caution">
    <text evidence="2">The sequence shown here is derived from an EMBL/GenBank/DDBJ whole genome shotgun (WGS) entry which is preliminary data.</text>
</comment>
<evidence type="ECO:0000313" key="2">
    <source>
        <dbReference type="EMBL" id="TWT93727.1"/>
    </source>
</evidence>
<dbReference type="GO" id="GO:0015562">
    <property type="term" value="F:efflux transmembrane transporter activity"/>
    <property type="evidence" value="ECO:0007669"/>
    <property type="project" value="InterPro"/>
</dbReference>
<dbReference type="PANTHER" id="PTHR30203:SF24">
    <property type="entry name" value="BLR4935 PROTEIN"/>
    <property type="match status" value="1"/>
</dbReference>
<name>A0A5C6A319_9BACT</name>
<accession>A0A5C6A319</accession>